<dbReference type="Gene3D" id="1.20.5.110">
    <property type="match status" value="1"/>
</dbReference>
<keyword evidence="2" id="KW-0472">Membrane</keyword>
<dbReference type="PANTHER" id="PTHR45701">
    <property type="entry name" value="SYNAPTOBREVIN FAMILY MEMBER"/>
    <property type="match status" value="1"/>
</dbReference>
<evidence type="ECO:0000256" key="1">
    <source>
        <dbReference type="PROSITE-ProRule" id="PRU00290"/>
    </source>
</evidence>
<dbReference type="PROSITE" id="PS50892">
    <property type="entry name" value="V_SNARE"/>
    <property type="match status" value="1"/>
</dbReference>
<organism evidence="4">
    <name type="scientific">Pinguiococcus pyrenoidosus</name>
    <dbReference type="NCBI Taxonomy" id="172671"/>
    <lineage>
        <taxon>Eukaryota</taxon>
        <taxon>Sar</taxon>
        <taxon>Stramenopiles</taxon>
        <taxon>Ochrophyta</taxon>
        <taxon>Pinguiophyceae</taxon>
        <taxon>Pinguiochrysidales</taxon>
        <taxon>Pinguiochrysidaceae</taxon>
        <taxon>Pinguiococcus</taxon>
    </lineage>
</organism>
<gene>
    <name evidence="4" type="ORF">PPYR1160_LOCUS5999</name>
</gene>
<dbReference type="PRINTS" id="PR00219">
    <property type="entry name" value="SYNAPTOBREVN"/>
</dbReference>
<feature type="domain" description="V-SNARE coiled-coil homology" evidence="3">
    <location>
        <begin position="176"/>
        <end position="233"/>
    </location>
</feature>
<dbReference type="InterPro" id="IPR016444">
    <property type="entry name" value="Synaptobrevin/VAMP"/>
</dbReference>
<proteinExistence type="predicted"/>
<sequence>MASFIRRLNSPSQETLQTAARDEDVLYVGVTYQPAEATKEWGVVRSAYEAPRVLGEAGRTADPDVQDIYQRLLARKPAPGWDEISRGSLRAVKCPIHSVDGVTNFCCVFDANADPKRVQVFLEKLVLMLNPVVADHVAADQDESERKNPAATQTQLQEVLSPNLEREINHINSNKALEDLGRKVDDVKRIMIANVDAILERQEKLENLEDQSRELMDASRVFRTNARRLKRWHLMNQVKWGLAIGTVVTASIAIPIVIIAVA</sequence>
<dbReference type="CDD" id="cd15843">
    <property type="entry name" value="R-SNARE"/>
    <property type="match status" value="1"/>
</dbReference>
<dbReference type="AlphaFoldDB" id="A0A7R9U6L8"/>
<accession>A0A7R9U6L8</accession>
<evidence type="ECO:0000313" key="4">
    <source>
        <dbReference type="EMBL" id="CAD8256507.1"/>
    </source>
</evidence>
<dbReference type="GO" id="GO:0016020">
    <property type="term" value="C:membrane"/>
    <property type="evidence" value="ECO:0007669"/>
    <property type="project" value="InterPro"/>
</dbReference>
<keyword evidence="1" id="KW-0175">Coiled coil</keyword>
<dbReference type="EMBL" id="HBEA01007806">
    <property type="protein sequence ID" value="CAD8256507.1"/>
    <property type="molecule type" value="Transcribed_RNA"/>
</dbReference>
<evidence type="ECO:0000256" key="2">
    <source>
        <dbReference type="SAM" id="Phobius"/>
    </source>
</evidence>
<dbReference type="InterPro" id="IPR001388">
    <property type="entry name" value="Synaptobrevin-like"/>
</dbReference>
<reference evidence="4" key="1">
    <citation type="submission" date="2021-01" db="EMBL/GenBank/DDBJ databases">
        <authorList>
            <person name="Corre E."/>
            <person name="Pelletier E."/>
            <person name="Niang G."/>
            <person name="Scheremetjew M."/>
            <person name="Finn R."/>
            <person name="Kale V."/>
            <person name="Holt S."/>
            <person name="Cochrane G."/>
            <person name="Meng A."/>
            <person name="Brown T."/>
            <person name="Cohen L."/>
        </authorList>
    </citation>
    <scope>NUCLEOTIDE SEQUENCE</scope>
    <source>
        <strain evidence="4">CCMP2078</strain>
    </source>
</reference>
<dbReference type="SUPFAM" id="SSF58038">
    <property type="entry name" value="SNARE fusion complex"/>
    <property type="match status" value="1"/>
</dbReference>
<dbReference type="GO" id="GO:0016192">
    <property type="term" value="P:vesicle-mediated transport"/>
    <property type="evidence" value="ECO:0007669"/>
    <property type="project" value="InterPro"/>
</dbReference>
<name>A0A7R9U6L8_9STRA</name>
<keyword evidence="2" id="KW-0812">Transmembrane</keyword>
<keyword evidence="2" id="KW-1133">Transmembrane helix</keyword>
<dbReference type="Pfam" id="PF00957">
    <property type="entry name" value="Synaptobrevin"/>
    <property type="match status" value="1"/>
</dbReference>
<evidence type="ECO:0000259" key="3">
    <source>
        <dbReference type="PROSITE" id="PS50892"/>
    </source>
</evidence>
<protein>
    <recommendedName>
        <fullName evidence="3">V-SNARE coiled-coil homology domain-containing protein</fullName>
    </recommendedName>
</protein>
<feature type="transmembrane region" description="Helical" evidence="2">
    <location>
        <begin position="240"/>
        <end position="261"/>
    </location>
</feature>
<dbReference type="InterPro" id="IPR042855">
    <property type="entry name" value="V_SNARE_CC"/>
</dbReference>